<gene>
    <name evidence="2" type="ORF">E1288_35605</name>
</gene>
<sequence>MAATAVPKGQHLLTHAHATEAERLTALDVEQDASAYRRTMRDLLRQELFDPRLRDDLPLREYMDLTIDRMKAIFREGLVDNDMWMGQSPGSGSRSSTSARRSPRSSVRVVTVGWRVR</sequence>
<accession>A0A4R4Y7G6</accession>
<dbReference type="Proteomes" id="UP000294947">
    <property type="component" value="Unassembled WGS sequence"/>
</dbReference>
<proteinExistence type="predicted"/>
<feature type="region of interest" description="Disordered" evidence="1">
    <location>
        <begin position="84"/>
        <end position="117"/>
    </location>
</feature>
<keyword evidence="3" id="KW-1185">Reference proteome</keyword>
<feature type="compositionally biased region" description="Low complexity" evidence="1">
    <location>
        <begin position="88"/>
        <end position="117"/>
    </location>
</feature>
<dbReference type="AlphaFoldDB" id="A0A4R4Y7G6"/>
<dbReference type="EMBL" id="SMKW01000070">
    <property type="protein sequence ID" value="TDD40368.1"/>
    <property type="molecule type" value="Genomic_DNA"/>
</dbReference>
<organism evidence="2 3">
    <name type="scientific">Saccharopolyspora elongata</name>
    <dbReference type="NCBI Taxonomy" id="2530387"/>
    <lineage>
        <taxon>Bacteria</taxon>
        <taxon>Bacillati</taxon>
        <taxon>Actinomycetota</taxon>
        <taxon>Actinomycetes</taxon>
        <taxon>Pseudonocardiales</taxon>
        <taxon>Pseudonocardiaceae</taxon>
        <taxon>Saccharopolyspora</taxon>
    </lineage>
</organism>
<dbReference type="RefSeq" id="WP_132493081.1">
    <property type="nucleotide sequence ID" value="NZ_SMKW01000070.1"/>
</dbReference>
<evidence type="ECO:0000313" key="2">
    <source>
        <dbReference type="EMBL" id="TDD40368.1"/>
    </source>
</evidence>
<evidence type="ECO:0000313" key="3">
    <source>
        <dbReference type="Proteomes" id="UP000294947"/>
    </source>
</evidence>
<name>A0A4R4Y7G6_9PSEU</name>
<comment type="caution">
    <text evidence="2">The sequence shown here is derived from an EMBL/GenBank/DDBJ whole genome shotgun (WGS) entry which is preliminary data.</text>
</comment>
<evidence type="ECO:0000256" key="1">
    <source>
        <dbReference type="SAM" id="MobiDB-lite"/>
    </source>
</evidence>
<reference evidence="2 3" key="1">
    <citation type="submission" date="2019-03" db="EMBL/GenBank/DDBJ databases">
        <title>Draft genome sequences of novel Actinobacteria.</title>
        <authorList>
            <person name="Sahin N."/>
            <person name="Ay H."/>
            <person name="Saygin H."/>
        </authorList>
    </citation>
    <scope>NUCLEOTIDE SEQUENCE [LARGE SCALE GENOMIC DNA]</scope>
    <source>
        <strain evidence="2 3">7K502</strain>
    </source>
</reference>
<protein>
    <submittedName>
        <fullName evidence="2">Uncharacterized protein</fullName>
    </submittedName>
</protein>
<dbReference type="OrthoDB" id="1144545at2"/>